<dbReference type="Gene3D" id="1.20.1740.10">
    <property type="entry name" value="Amino acid/polyamine transporter I"/>
    <property type="match status" value="1"/>
</dbReference>
<evidence type="ECO:0008006" key="9">
    <source>
        <dbReference type="Google" id="ProtNLM"/>
    </source>
</evidence>
<name>A0ABR1I3X9_9HYPO</name>
<feature type="transmembrane region" description="Helical" evidence="6">
    <location>
        <begin position="507"/>
        <end position="533"/>
    </location>
</feature>
<evidence type="ECO:0000256" key="1">
    <source>
        <dbReference type="ARBA" id="ARBA00004141"/>
    </source>
</evidence>
<gene>
    <name evidence="7" type="ORF">QQZ08_005309</name>
</gene>
<evidence type="ECO:0000256" key="5">
    <source>
        <dbReference type="SAM" id="MobiDB-lite"/>
    </source>
</evidence>
<feature type="transmembrane region" description="Helical" evidence="6">
    <location>
        <begin position="109"/>
        <end position="133"/>
    </location>
</feature>
<keyword evidence="2 6" id="KW-0812">Transmembrane</keyword>
<feature type="region of interest" description="Disordered" evidence="5">
    <location>
        <begin position="592"/>
        <end position="612"/>
    </location>
</feature>
<evidence type="ECO:0000313" key="8">
    <source>
        <dbReference type="Proteomes" id="UP001498421"/>
    </source>
</evidence>
<dbReference type="InterPro" id="IPR050598">
    <property type="entry name" value="AminoAcid_Transporter"/>
</dbReference>
<feature type="transmembrane region" description="Helical" evidence="6">
    <location>
        <begin position="69"/>
        <end position="88"/>
    </location>
</feature>
<feature type="transmembrane region" description="Helical" evidence="6">
    <location>
        <begin position="310"/>
        <end position="331"/>
    </location>
</feature>
<feature type="transmembrane region" description="Helical" evidence="6">
    <location>
        <begin position="163"/>
        <end position="187"/>
    </location>
</feature>
<feature type="transmembrane region" description="Helical" evidence="6">
    <location>
        <begin position="478"/>
        <end position="495"/>
    </location>
</feature>
<feature type="transmembrane region" description="Helical" evidence="6">
    <location>
        <begin position="441"/>
        <end position="457"/>
    </location>
</feature>
<keyword evidence="4 6" id="KW-0472">Membrane</keyword>
<dbReference type="PANTHER" id="PTHR11785">
    <property type="entry name" value="AMINO ACID TRANSPORTER"/>
    <property type="match status" value="1"/>
</dbReference>
<dbReference type="Proteomes" id="UP001498421">
    <property type="component" value="Unassembled WGS sequence"/>
</dbReference>
<proteinExistence type="predicted"/>
<dbReference type="Pfam" id="PF13520">
    <property type="entry name" value="AA_permease_2"/>
    <property type="match status" value="1"/>
</dbReference>
<comment type="subcellular location">
    <subcellularLocation>
        <location evidence="1">Membrane</location>
        <topology evidence="1">Multi-pass membrane protein</topology>
    </subcellularLocation>
</comment>
<reference evidence="7 8" key="1">
    <citation type="journal article" date="2025" name="Microbiol. Resour. Announc.">
        <title>Draft genome sequences for Neonectria magnoliae and Neonectria punicea, canker pathogens of Liriodendron tulipifera and Acer saccharum in West Virginia.</title>
        <authorList>
            <person name="Petronek H.M."/>
            <person name="Kasson M.T."/>
            <person name="Metheny A.M."/>
            <person name="Stauder C.M."/>
            <person name="Lovett B."/>
            <person name="Lynch S.C."/>
            <person name="Garnas J.R."/>
            <person name="Kasson L.R."/>
            <person name="Stajich J.E."/>
        </authorList>
    </citation>
    <scope>NUCLEOTIDE SEQUENCE [LARGE SCALE GENOMIC DNA]</scope>
    <source>
        <strain evidence="7 8">NRRL 64651</strain>
    </source>
</reference>
<feature type="transmembrane region" description="Helical" evidence="6">
    <location>
        <begin position="412"/>
        <end position="429"/>
    </location>
</feature>
<evidence type="ECO:0000256" key="4">
    <source>
        <dbReference type="ARBA" id="ARBA00023136"/>
    </source>
</evidence>
<evidence type="ECO:0000313" key="7">
    <source>
        <dbReference type="EMBL" id="KAK7428243.1"/>
    </source>
</evidence>
<dbReference type="InterPro" id="IPR002293">
    <property type="entry name" value="AA/rel_permease1"/>
</dbReference>
<feature type="transmembrane region" description="Helical" evidence="6">
    <location>
        <begin position="199"/>
        <end position="217"/>
    </location>
</feature>
<feature type="compositionally biased region" description="Polar residues" evidence="5">
    <location>
        <begin position="603"/>
        <end position="612"/>
    </location>
</feature>
<keyword evidence="8" id="KW-1185">Reference proteome</keyword>
<feature type="transmembrane region" description="Helical" evidence="6">
    <location>
        <begin position="360"/>
        <end position="379"/>
    </location>
</feature>
<dbReference type="EMBL" id="JAZAVK010000044">
    <property type="protein sequence ID" value="KAK7428243.1"/>
    <property type="molecule type" value="Genomic_DNA"/>
</dbReference>
<comment type="caution">
    <text evidence="7">The sequence shown here is derived from an EMBL/GenBank/DDBJ whole genome shotgun (WGS) entry which is preliminary data.</text>
</comment>
<accession>A0ABR1I3X9</accession>
<evidence type="ECO:0000256" key="3">
    <source>
        <dbReference type="ARBA" id="ARBA00022989"/>
    </source>
</evidence>
<sequence length="612" mass="67535">MGLSWLKPDARVQEAPESHEYNSDSEASVIRDGKLAYVRAVGGNGGKGYQEAVGAPVESKSPLGYHVNWITIIFLNVNMMVGTGIFSTPQLRGSSNIGHQAGTILGRTGSIGLALIYWVIGFIFAVAGLGVYLEFTSYYPSRSGSEVVWLEQSYPRPKHFFPVAYAVQSVLLSFSSSNAIVLSRYLWRMVGRTPTDWEMKGVAIAAYTFAVICVIAHNKYSLWASNVIGGLKLILLVFISISGLVILGGHVSRVENPGVNFRNGFAGTTNNGNDLASAMVNIIFAYTGWQNSFNMANEIKNPIPTLKKHATSSLLVVFVLYFLCNIAYFAAVPKEVFAESGEIAAAVFFQTAFGDRAESALNFCVLLSSFGNLLVVLIGQSRQIREIGRQGVLPFTEFWVSTRPFGTPIGPYLLKWLFTFIMIVAPPAGDAFQFVVSLKTYPDAIFYVAMATGLYLIRHRRKRSGTPPSDFRAWQVLPAFYLLIQVYLLVMPWFPPKGGAYAGDVSFWYATYCVVGIGIMIICGLYYVFWMYLLPKWRNYTIRSQVVSVDSDSGANTHHLVRVPNSELAEWDATHDEQGRLRHRTGDGILSGDAFPTSEEKPISTSQNVSNV</sequence>
<dbReference type="PANTHER" id="PTHR11785:SF353">
    <property type="entry name" value="METHIONINE TRANSPORTER (EUROFUNG)"/>
    <property type="match status" value="1"/>
</dbReference>
<keyword evidence="3 6" id="KW-1133">Transmembrane helix</keyword>
<feature type="transmembrane region" description="Helical" evidence="6">
    <location>
        <begin position="223"/>
        <end position="247"/>
    </location>
</feature>
<evidence type="ECO:0000256" key="6">
    <source>
        <dbReference type="SAM" id="Phobius"/>
    </source>
</evidence>
<organism evidence="7 8">
    <name type="scientific">Neonectria magnoliae</name>
    <dbReference type="NCBI Taxonomy" id="2732573"/>
    <lineage>
        <taxon>Eukaryota</taxon>
        <taxon>Fungi</taxon>
        <taxon>Dikarya</taxon>
        <taxon>Ascomycota</taxon>
        <taxon>Pezizomycotina</taxon>
        <taxon>Sordariomycetes</taxon>
        <taxon>Hypocreomycetidae</taxon>
        <taxon>Hypocreales</taxon>
        <taxon>Nectriaceae</taxon>
        <taxon>Neonectria</taxon>
    </lineage>
</organism>
<protein>
    <recommendedName>
        <fullName evidence="9">High affinity methionine permease</fullName>
    </recommendedName>
</protein>
<evidence type="ECO:0000256" key="2">
    <source>
        <dbReference type="ARBA" id="ARBA00022692"/>
    </source>
</evidence>